<feature type="compositionally biased region" description="Basic residues" evidence="2">
    <location>
        <begin position="177"/>
        <end position="188"/>
    </location>
</feature>
<evidence type="ECO:0000313" key="6">
    <source>
        <dbReference type="Proteomes" id="UP000617355"/>
    </source>
</evidence>
<evidence type="ECO:0000313" key="5">
    <source>
        <dbReference type="EMBL" id="GGD37041.1"/>
    </source>
</evidence>
<dbReference type="InterPro" id="IPR045443">
    <property type="entry name" value="DUF6504"/>
</dbReference>
<keyword evidence="6" id="KW-1185">Reference proteome</keyword>
<evidence type="ECO:0000259" key="3">
    <source>
        <dbReference type="Pfam" id="PF00817"/>
    </source>
</evidence>
<dbReference type="PANTHER" id="PTHR35369">
    <property type="entry name" value="BLR3025 PROTEIN-RELATED"/>
    <property type="match status" value="1"/>
</dbReference>
<keyword evidence="1" id="KW-0227">DNA damage</keyword>
<dbReference type="Pfam" id="PF00817">
    <property type="entry name" value="IMS"/>
    <property type="match status" value="1"/>
</dbReference>
<accession>A0ABQ1QQ93</accession>
<feature type="domain" description="DUF6504" evidence="4">
    <location>
        <begin position="469"/>
        <end position="538"/>
    </location>
</feature>
<protein>
    <submittedName>
        <fullName evidence="5">DNA methylase</fullName>
    </submittedName>
</protein>
<dbReference type="CDD" id="cd03468">
    <property type="entry name" value="PolY_like"/>
    <property type="match status" value="1"/>
</dbReference>
<dbReference type="Proteomes" id="UP000617355">
    <property type="component" value="Unassembled WGS sequence"/>
</dbReference>
<feature type="region of interest" description="Disordered" evidence="2">
    <location>
        <begin position="162"/>
        <end position="203"/>
    </location>
</feature>
<organism evidence="5 6">
    <name type="scientific">Sinisalibacter lacisalsi</name>
    <dbReference type="NCBI Taxonomy" id="1526570"/>
    <lineage>
        <taxon>Bacteria</taxon>
        <taxon>Pseudomonadati</taxon>
        <taxon>Pseudomonadota</taxon>
        <taxon>Alphaproteobacteria</taxon>
        <taxon>Rhodobacterales</taxon>
        <taxon>Roseobacteraceae</taxon>
        <taxon>Sinisalibacter</taxon>
    </lineage>
</organism>
<sequence>MPQKRFLSLWFPRLAAERLLRLDRGLASGPLAVVADQRGAQVLACLNAEAEAAGVTQGQPLRDAHAICPDLVSRPANPHAEATFLATLRRWAGKFTPWVAEELPDALVLDITGCAHLFGGEEGLVATVEADCAGLGLSVRLGLADTVGAAWAVARFAGANPDTGPAGDAIDQEARATRSRAAKRRHWTRGGQPPGSAGPTGRAPARIIPVGGARAALSPLPVAALRIEAETVAALARLGLRRVGDILGTPRAGLARRFGTHLVRRLDQAMGMEPEPVSPARPALRFALRLRLPEPIGLEDDLLAGIDRLLAELAPRLDRAGRGARQVRVEFSRTDRTMQAIEVGLARPATSPERIRPLLAMKLGDVDAGFGIDQLRLSVPVHEPVHAEQHRGHLAAGEAAAQTDGRALDDLMGRIGARLGLEALTRLHPAESHIPEKSATVVAAAFTPPSTDWRPAATERPLRLWPPEPVMLPAVPGLPSRFRWRGRDHEVVAGEGPERIAPEWWFDDPAWRSGSRDYWRVTTHRGDRLWLYFAHGAALSAGWFCHGAFA</sequence>
<comment type="caution">
    <text evidence="5">The sequence shown here is derived from an EMBL/GenBank/DDBJ whole genome shotgun (WGS) entry which is preliminary data.</text>
</comment>
<dbReference type="RefSeq" id="WP_188527600.1">
    <property type="nucleotide sequence ID" value="NZ_BMGI01000003.1"/>
</dbReference>
<evidence type="ECO:0000256" key="1">
    <source>
        <dbReference type="ARBA" id="ARBA00022763"/>
    </source>
</evidence>
<feature type="domain" description="UmuC" evidence="3">
    <location>
        <begin position="16"/>
        <end position="153"/>
    </location>
</feature>
<gene>
    <name evidence="5" type="ORF">GCM10011358_20920</name>
</gene>
<name>A0ABQ1QQ93_9RHOB</name>
<dbReference type="InterPro" id="IPR043502">
    <property type="entry name" value="DNA/RNA_pol_sf"/>
</dbReference>
<dbReference type="InterPro" id="IPR050356">
    <property type="entry name" value="SulA_CellDiv_inhibitor"/>
</dbReference>
<keyword evidence="5" id="KW-0489">Methyltransferase</keyword>
<dbReference type="Pfam" id="PF20114">
    <property type="entry name" value="DUF6504"/>
    <property type="match status" value="1"/>
</dbReference>
<dbReference type="SUPFAM" id="SSF56672">
    <property type="entry name" value="DNA/RNA polymerases"/>
    <property type="match status" value="1"/>
</dbReference>
<evidence type="ECO:0000256" key="2">
    <source>
        <dbReference type="SAM" id="MobiDB-lite"/>
    </source>
</evidence>
<dbReference type="GO" id="GO:0008168">
    <property type="term" value="F:methyltransferase activity"/>
    <property type="evidence" value="ECO:0007669"/>
    <property type="project" value="UniProtKB-KW"/>
</dbReference>
<dbReference type="EMBL" id="BMGI01000003">
    <property type="protein sequence ID" value="GGD37041.1"/>
    <property type="molecule type" value="Genomic_DNA"/>
</dbReference>
<keyword evidence="5" id="KW-0808">Transferase</keyword>
<dbReference type="PANTHER" id="PTHR35369:SF2">
    <property type="entry name" value="BLR3025 PROTEIN"/>
    <property type="match status" value="1"/>
</dbReference>
<dbReference type="InterPro" id="IPR001126">
    <property type="entry name" value="UmuC"/>
</dbReference>
<dbReference type="GO" id="GO:0032259">
    <property type="term" value="P:methylation"/>
    <property type="evidence" value="ECO:0007669"/>
    <property type="project" value="UniProtKB-KW"/>
</dbReference>
<reference evidence="6" key="1">
    <citation type="journal article" date="2019" name="Int. J. Syst. Evol. Microbiol.">
        <title>The Global Catalogue of Microorganisms (GCM) 10K type strain sequencing project: providing services to taxonomists for standard genome sequencing and annotation.</title>
        <authorList>
            <consortium name="The Broad Institute Genomics Platform"/>
            <consortium name="The Broad Institute Genome Sequencing Center for Infectious Disease"/>
            <person name="Wu L."/>
            <person name="Ma J."/>
        </authorList>
    </citation>
    <scope>NUCLEOTIDE SEQUENCE [LARGE SCALE GENOMIC DNA]</scope>
    <source>
        <strain evidence="6">CGMCC 1.12922</strain>
    </source>
</reference>
<proteinExistence type="predicted"/>
<evidence type="ECO:0000259" key="4">
    <source>
        <dbReference type="Pfam" id="PF20114"/>
    </source>
</evidence>
<dbReference type="Gene3D" id="3.40.1170.60">
    <property type="match status" value="1"/>
</dbReference>